<dbReference type="InterPro" id="IPR026881">
    <property type="entry name" value="WYL_dom"/>
</dbReference>
<evidence type="ECO:0000259" key="1">
    <source>
        <dbReference type="Pfam" id="PF13280"/>
    </source>
</evidence>
<gene>
    <name evidence="4" type="ORF">TUM17379_38480</name>
</gene>
<evidence type="ECO:0008006" key="6">
    <source>
        <dbReference type="Google" id="ProtNLM"/>
    </source>
</evidence>
<evidence type="ECO:0000313" key="4">
    <source>
        <dbReference type="EMBL" id="BCV46830.1"/>
    </source>
</evidence>
<dbReference type="InterPro" id="IPR059020">
    <property type="entry name" value="CapW_CTD"/>
</dbReference>
<evidence type="ECO:0000259" key="2">
    <source>
        <dbReference type="Pfam" id="PF26107"/>
    </source>
</evidence>
<dbReference type="InterPro" id="IPR059019">
    <property type="entry name" value="WHD_CapW"/>
</dbReference>
<feature type="domain" description="DNA-binding transcriptional repressor CapW C-terminal dimerisation" evidence="2">
    <location>
        <begin position="208"/>
        <end position="277"/>
    </location>
</feature>
<evidence type="ECO:0000259" key="3">
    <source>
        <dbReference type="Pfam" id="PF26109"/>
    </source>
</evidence>
<dbReference type="EMBL" id="AP024613">
    <property type="protein sequence ID" value="BCV46830.1"/>
    <property type="molecule type" value="Genomic_DNA"/>
</dbReference>
<dbReference type="AlphaFoldDB" id="A0AAD1KCN6"/>
<protein>
    <recommendedName>
        <fullName evidence="6">WYL domain-containing protein</fullName>
    </recommendedName>
</protein>
<sequence length="284" mass="32397">MSMEGKVSNCKLPIERFAFLEMLAFWKGSVRNKDIEHQFTITRQQAHKDLAKYRELHPGALIKLDKACFGFAEHASLSYSSASLDDFFLWYETGYFAQPRPLNGSCATRMALPERNICRHVLAGLINAIEQNLRLEVEYVSLSNPEDEGRIFTPHTLVKAGSRYHVRGYCEKSAAFRDLVLSRFRGIPVVEGIAHQTVKDDSAWQTMLVVILAPDPRLTAQQQQVLAKDYQMEGGQLIIQCRAALVDYLLREMQVNTKYLDGTPEAQQLVLVNRNDIKQWLFNS</sequence>
<name>A0AAD1KCN6_9GAMM</name>
<feature type="domain" description="DNA-binding transcriptional repressor CapW winged helix-turn-helix" evidence="3">
    <location>
        <begin position="15"/>
        <end position="86"/>
    </location>
</feature>
<dbReference type="Pfam" id="PF26107">
    <property type="entry name" value="BrxR_CTD"/>
    <property type="match status" value="1"/>
</dbReference>
<dbReference type="Pfam" id="PF26109">
    <property type="entry name" value="WHD_BrxR"/>
    <property type="match status" value="1"/>
</dbReference>
<accession>A0AAD1KCN6</accession>
<dbReference type="PIRSF" id="PIRSF015558">
    <property type="entry name" value="Txn_reg_DeoR_prd"/>
    <property type="match status" value="1"/>
</dbReference>
<organism evidence="4 5">
    <name type="scientific">Shewanella algae</name>
    <dbReference type="NCBI Taxonomy" id="38313"/>
    <lineage>
        <taxon>Bacteria</taxon>
        <taxon>Pseudomonadati</taxon>
        <taxon>Pseudomonadota</taxon>
        <taxon>Gammaproteobacteria</taxon>
        <taxon>Alteromonadales</taxon>
        <taxon>Shewanellaceae</taxon>
        <taxon>Shewanella</taxon>
    </lineage>
</organism>
<feature type="domain" description="WYL" evidence="1">
    <location>
        <begin position="121"/>
        <end position="187"/>
    </location>
</feature>
<dbReference type="PROSITE" id="PS52050">
    <property type="entry name" value="WYL"/>
    <property type="match status" value="1"/>
</dbReference>
<reference evidence="4" key="1">
    <citation type="submission" date="2021-05" db="EMBL/GenBank/DDBJ databases">
        <title>Molecular characterization for Shewanella algae harboring chromosomal blaOXA-55-like strains isolated from clinical and environment sample.</title>
        <authorList>
            <person name="Ohama Y."/>
            <person name="Aoki K."/>
            <person name="Harada S."/>
            <person name="Moriya K."/>
            <person name="Ishii Y."/>
            <person name="Tateda K."/>
        </authorList>
    </citation>
    <scope>NUCLEOTIDE SEQUENCE</scope>
    <source>
        <strain evidence="4">TUM17379</strain>
    </source>
</reference>
<evidence type="ECO:0000313" key="5">
    <source>
        <dbReference type="Proteomes" id="UP000825078"/>
    </source>
</evidence>
<dbReference type="InterPro" id="IPR016634">
    <property type="entry name" value="CapW-like"/>
</dbReference>
<proteinExistence type="predicted"/>
<dbReference type="Proteomes" id="UP000825078">
    <property type="component" value="Chromosome"/>
</dbReference>
<dbReference type="Pfam" id="PF13280">
    <property type="entry name" value="WYL"/>
    <property type="match status" value="1"/>
</dbReference>